<dbReference type="EMBL" id="SRLO01000064">
    <property type="protein sequence ID" value="TNN79452.1"/>
    <property type="molecule type" value="Genomic_DNA"/>
</dbReference>
<evidence type="ECO:0000313" key="2">
    <source>
        <dbReference type="Proteomes" id="UP000314294"/>
    </source>
</evidence>
<reference evidence="1 2" key="1">
    <citation type="submission" date="2019-03" db="EMBL/GenBank/DDBJ databases">
        <title>First draft genome of Liparis tanakae, snailfish: a comprehensive survey of snailfish specific genes.</title>
        <authorList>
            <person name="Kim W."/>
            <person name="Song I."/>
            <person name="Jeong J.-H."/>
            <person name="Kim D."/>
            <person name="Kim S."/>
            <person name="Ryu S."/>
            <person name="Song J.Y."/>
            <person name="Lee S.K."/>
        </authorList>
    </citation>
    <scope>NUCLEOTIDE SEQUENCE [LARGE SCALE GENOMIC DNA]</scope>
    <source>
        <tissue evidence="1">Muscle</tissue>
    </source>
</reference>
<gene>
    <name evidence="1" type="ORF">EYF80_010266</name>
</gene>
<protein>
    <submittedName>
        <fullName evidence="1">Uncharacterized protein</fullName>
    </submittedName>
</protein>
<evidence type="ECO:0000313" key="1">
    <source>
        <dbReference type="EMBL" id="TNN79452.1"/>
    </source>
</evidence>
<accession>A0A4Z2IQG1</accession>
<name>A0A4Z2IQG1_9TELE</name>
<keyword evidence="2" id="KW-1185">Reference proteome</keyword>
<proteinExistence type="predicted"/>
<organism evidence="1 2">
    <name type="scientific">Liparis tanakae</name>
    <name type="common">Tanaka's snailfish</name>
    <dbReference type="NCBI Taxonomy" id="230148"/>
    <lineage>
        <taxon>Eukaryota</taxon>
        <taxon>Metazoa</taxon>
        <taxon>Chordata</taxon>
        <taxon>Craniata</taxon>
        <taxon>Vertebrata</taxon>
        <taxon>Euteleostomi</taxon>
        <taxon>Actinopterygii</taxon>
        <taxon>Neopterygii</taxon>
        <taxon>Teleostei</taxon>
        <taxon>Neoteleostei</taxon>
        <taxon>Acanthomorphata</taxon>
        <taxon>Eupercaria</taxon>
        <taxon>Perciformes</taxon>
        <taxon>Cottioidei</taxon>
        <taxon>Cottales</taxon>
        <taxon>Liparidae</taxon>
        <taxon>Liparis</taxon>
    </lineage>
</organism>
<sequence length="84" mass="8930">MPCCAARPSPSTAKLCQLEKLPSVDRGSPAVFVCNDRGSHLICYVSPAAAALRDVRHIRSLQEGSNPEAALTPRLTPSALQLFA</sequence>
<dbReference type="Proteomes" id="UP000314294">
    <property type="component" value="Unassembled WGS sequence"/>
</dbReference>
<dbReference type="AlphaFoldDB" id="A0A4Z2IQG1"/>
<comment type="caution">
    <text evidence="1">The sequence shown here is derived from an EMBL/GenBank/DDBJ whole genome shotgun (WGS) entry which is preliminary data.</text>
</comment>